<dbReference type="PANTHER" id="PTHR31917:SF151">
    <property type="entry name" value="AGENET DOMAIN-CONTAINING PROTEIN"/>
    <property type="match status" value="1"/>
</dbReference>
<keyword evidence="3" id="KW-0175">Coiled coil</keyword>
<dbReference type="eggNOG" id="ENOG502QTQX">
    <property type="taxonomic scope" value="Eukaryota"/>
</dbReference>
<feature type="compositionally biased region" description="Basic and acidic residues" evidence="4">
    <location>
        <begin position="455"/>
        <end position="470"/>
    </location>
</feature>
<dbReference type="InterPro" id="IPR008395">
    <property type="entry name" value="Agenet-like_dom"/>
</dbReference>
<dbReference type="PANTHER" id="PTHR31917">
    <property type="entry name" value="AGENET DOMAIN-CONTAINING PROTEIN-RELATED"/>
    <property type="match status" value="1"/>
</dbReference>
<dbReference type="EMBL" id="CM002873">
    <property type="protein sequence ID" value="KFK35414.1"/>
    <property type="molecule type" value="Genomic_DNA"/>
</dbReference>
<evidence type="ECO:0000259" key="5">
    <source>
        <dbReference type="SMART" id="SM00743"/>
    </source>
</evidence>
<feature type="compositionally biased region" description="Polar residues" evidence="4">
    <location>
        <begin position="520"/>
        <end position="529"/>
    </location>
</feature>
<feature type="domain" description="Agenet" evidence="5">
    <location>
        <begin position="89"/>
        <end position="145"/>
    </location>
</feature>
<dbReference type="OrthoDB" id="687110at2759"/>
<feature type="region of interest" description="Disordered" evidence="4">
    <location>
        <begin position="512"/>
        <end position="532"/>
    </location>
</feature>
<dbReference type="SMART" id="SM00743">
    <property type="entry name" value="Agenet"/>
    <property type="match status" value="4"/>
</dbReference>
<protein>
    <recommendedName>
        <fullName evidence="5">Agenet domain-containing protein</fullName>
    </recommendedName>
</protein>
<proteinExistence type="predicted"/>
<evidence type="ECO:0000313" key="6">
    <source>
        <dbReference type="EMBL" id="KFK35414.1"/>
    </source>
</evidence>
<name>A0A087GZW2_ARAAL</name>
<feature type="domain" description="Agenet" evidence="5">
    <location>
        <begin position="233"/>
        <end position="289"/>
    </location>
</feature>
<evidence type="ECO:0000313" key="7">
    <source>
        <dbReference type="Proteomes" id="UP000029120"/>
    </source>
</evidence>
<feature type="compositionally biased region" description="Polar residues" evidence="4">
    <location>
        <begin position="444"/>
        <end position="454"/>
    </location>
</feature>
<dbReference type="Pfam" id="PF05266">
    <property type="entry name" value="DUF724"/>
    <property type="match status" value="1"/>
</dbReference>
<feature type="coiled-coil region" evidence="3">
    <location>
        <begin position="657"/>
        <end position="733"/>
    </location>
</feature>
<keyword evidence="1" id="KW-0813">Transport</keyword>
<dbReference type="CDD" id="cd20405">
    <property type="entry name" value="Tudor_Agenet_AtDUF_rpt1_3"/>
    <property type="match status" value="1"/>
</dbReference>
<feature type="region of interest" description="Disordered" evidence="4">
    <location>
        <begin position="424"/>
        <end position="499"/>
    </location>
</feature>
<sequence length="743" mass="83049">MLVTTGRKEKLSVSKGSEIEVSSNENANSTGNIWYSALLDENLAKSKRKKLLVRHLNPISKEAYSTPLITSTIHRLIRPVPPQDPFLEVDFEEGDMVDAVYKGAWWSGCVVKVLGHRRFLVYTRFEPDVIEVKRMDLRPHFVWENDEWFRCERKELVESEFSAGKSVEVRTEVEEFGEVWVPAIAIKKDDDGDEEEERLLVKYKSLSGEEDEYSKMSVPYSKIRPLPGPVGLRAYKLMDKVEALNEFGWCRGVVSTILCGNRYTVQLGENEKSNDFHYLKLRPLVEWKDGAWQTEEKVVDDTDEESPLVAEKPGASTRIRVTVRRNIKASGAGKKVRTTRSSSFAMQNPPPVSSNGGDVAEAVKESVVESETPLDKTADLSEELGSKMADVVMNEDTPVISQPEIATTKEVHPSVVLGVAAASMKKSAAKTQGKTSPRKKLQAMKNQKGSTNDSAAEKAPEEPKSRENVNKRKRGQPRKFVSSEPKQKAGVSGNGSKAATTELADMADDDRPLASWIHGGNSSSGQFASRTPDPLSVVEKHVVETPPVNDTTMVLPFAKKSPLWKVIESMEAFKSVPQRPHFSPLLECEEVSREGDAIGAMVTFTGLIEKLNKIQVHDPVSVINSINECFLKLEKHGFSVTEPLTRIGKLLSAKESQSQAMEELKVFERKISEADNKRRKCEEDIEDVVKMITELQRQEVLLKESKVTMDKEIARMQSHAVVLDQKVQNVEEEFQAIVAAPWN</sequence>
<evidence type="ECO:0000256" key="2">
    <source>
        <dbReference type="ARBA" id="ARBA00022604"/>
    </source>
</evidence>
<dbReference type="Gramene" id="KFK35414">
    <property type="protein sequence ID" value="KFK35414"/>
    <property type="gene ID" value="AALP_AA5G281400"/>
</dbReference>
<organism evidence="6 7">
    <name type="scientific">Arabis alpina</name>
    <name type="common">Alpine rock-cress</name>
    <dbReference type="NCBI Taxonomy" id="50452"/>
    <lineage>
        <taxon>Eukaryota</taxon>
        <taxon>Viridiplantae</taxon>
        <taxon>Streptophyta</taxon>
        <taxon>Embryophyta</taxon>
        <taxon>Tracheophyta</taxon>
        <taxon>Spermatophyta</taxon>
        <taxon>Magnoliopsida</taxon>
        <taxon>eudicotyledons</taxon>
        <taxon>Gunneridae</taxon>
        <taxon>Pentapetalae</taxon>
        <taxon>rosids</taxon>
        <taxon>malvids</taxon>
        <taxon>Brassicales</taxon>
        <taxon>Brassicaceae</taxon>
        <taxon>Arabideae</taxon>
        <taxon>Arabis</taxon>
    </lineage>
</organism>
<dbReference type="CDD" id="cd20406">
    <property type="entry name" value="Tudor_Agenet_AtDUF_rpt2_4"/>
    <property type="match status" value="2"/>
</dbReference>
<feature type="domain" description="Agenet" evidence="5">
    <location>
        <begin position="11"/>
        <end position="85"/>
    </location>
</feature>
<dbReference type="InterPro" id="IPR014002">
    <property type="entry name" value="Agenet_dom_plant"/>
</dbReference>
<dbReference type="AlphaFoldDB" id="A0A087GZW2"/>
<feature type="compositionally biased region" description="Basic and acidic residues" evidence="4">
    <location>
        <begin position="361"/>
        <end position="378"/>
    </location>
</feature>
<evidence type="ECO:0000256" key="1">
    <source>
        <dbReference type="ARBA" id="ARBA00022448"/>
    </source>
</evidence>
<keyword evidence="2" id="KW-0341">Growth regulation</keyword>
<feature type="region of interest" description="Disordered" evidence="4">
    <location>
        <begin position="330"/>
        <end position="378"/>
    </location>
</feature>
<dbReference type="Proteomes" id="UP000029120">
    <property type="component" value="Chromosome 5"/>
</dbReference>
<evidence type="ECO:0000256" key="4">
    <source>
        <dbReference type="SAM" id="MobiDB-lite"/>
    </source>
</evidence>
<dbReference type="Pfam" id="PF05641">
    <property type="entry name" value="Agenet"/>
    <property type="match status" value="2"/>
</dbReference>
<keyword evidence="7" id="KW-1185">Reference proteome</keyword>
<gene>
    <name evidence="6" type="ordered locus">AALP_Aa5g281400</name>
</gene>
<reference evidence="7" key="1">
    <citation type="journal article" date="2015" name="Nat. Plants">
        <title>Genome expansion of Arabis alpina linked with retrotransposition and reduced symmetric DNA methylation.</title>
        <authorList>
            <person name="Willing E.M."/>
            <person name="Rawat V."/>
            <person name="Mandakova T."/>
            <person name="Maumus F."/>
            <person name="James G.V."/>
            <person name="Nordstroem K.J."/>
            <person name="Becker C."/>
            <person name="Warthmann N."/>
            <person name="Chica C."/>
            <person name="Szarzynska B."/>
            <person name="Zytnicki M."/>
            <person name="Albani M.C."/>
            <person name="Kiefer C."/>
            <person name="Bergonzi S."/>
            <person name="Castaings L."/>
            <person name="Mateos J.L."/>
            <person name="Berns M.C."/>
            <person name="Bujdoso N."/>
            <person name="Piofczyk T."/>
            <person name="de Lorenzo L."/>
            <person name="Barrero-Sicilia C."/>
            <person name="Mateos I."/>
            <person name="Piednoel M."/>
            <person name="Hagmann J."/>
            <person name="Chen-Min-Tao R."/>
            <person name="Iglesias-Fernandez R."/>
            <person name="Schuster S.C."/>
            <person name="Alonso-Blanco C."/>
            <person name="Roudier F."/>
            <person name="Carbonero P."/>
            <person name="Paz-Ares J."/>
            <person name="Davis S.J."/>
            <person name="Pecinka A."/>
            <person name="Quesneville H."/>
            <person name="Colot V."/>
            <person name="Lysak M.A."/>
            <person name="Weigel D."/>
            <person name="Coupland G."/>
            <person name="Schneeberger K."/>
        </authorList>
    </citation>
    <scope>NUCLEOTIDE SEQUENCE [LARGE SCALE GENOMIC DNA]</scope>
    <source>
        <strain evidence="7">cv. Pajares</strain>
    </source>
</reference>
<evidence type="ECO:0000256" key="3">
    <source>
        <dbReference type="SAM" id="Coils"/>
    </source>
</evidence>
<feature type="domain" description="Agenet" evidence="5">
    <location>
        <begin position="159"/>
        <end position="231"/>
    </location>
</feature>
<dbReference type="OMA" id="ARMHTHA"/>
<accession>A0A087GZW2</accession>
<dbReference type="InterPro" id="IPR007930">
    <property type="entry name" value="DUF724"/>
</dbReference>